<proteinExistence type="predicted"/>
<dbReference type="AlphaFoldDB" id="A0A7J6N7B0"/>
<dbReference type="EMBL" id="JABANP010000740">
    <property type="protein sequence ID" value="KAF4679407.1"/>
    <property type="molecule type" value="Genomic_DNA"/>
</dbReference>
<gene>
    <name evidence="2" type="ORF">FOZ60_015125</name>
</gene>
<name>A0A7J6N7B0_PEROL</name>
<feature type="compositionally biased region" description="Basic and acidic residues" evidence="1">
    <location>
        <begin position="1"/>
        <end position="11"/>
    </location>
</feature>
<accession>A0A7J6N7B0</accession>
<dbReference type="Proteomes" id="UP000541610">
    <property type="component" value="Unassembled WGS sequence"/>
</dbReference>
<organism evidence="2 3">
    <name type="scientific">Perkinsus olseni</name>
    <name type="common">Perkinsus atlanticus</name>
    <dbReference type="NCBI Taxonomy" id="32597"/>
    <lineage>
        <taxon>Eukaryota</taxon>
        <taxon>Sar</taxon>
        <taxon>Alveolata</taxon>
        <taxon>Perkinsozoa</taxon>
        <taxon>Perkinsea</taxon>
        <taxon>Perkinsida</taxon>
        <taxon>Perkinsidae</taxon>
        <taxon>Perkinsus</taxon>
    </lineage>
</organism>
<feature type="region of interest" description="Disordered" evidence="1">
    <location>
        <begin position="37"/>
        <end position="111"/>
    </location>
</feature>
<evidence type="ECO:0000256" key="1">
    <source>
        <dbReference type="SAM" id="MobiDB-lite"/>
    </source>
</evidence>
<sequence>MSNDGKFREHLQNSSDFSSDFASLSPRQIVVASITEWTLKERRNGEAAGSSVDKSTQPSPSTWAITLKSEAITVLGDEPRDAVDSENPGDPAKSENNAESLEWTGTEKNGP</sequence>
<protein>
    <submittedName>
        <fullName evidence="2">Uncharacterized protein</fullName>
    </submittedName>
</protein>
<feature type="region of interest" description="Disordered" evidence="1">
    <location>
        <begin position="1"/>
        <end position="22"/>
    </location>
</feature>
<evidence type="ECO:0000313" key="3">
    <source>
        <dbReference type="Proteomes" id="UP000541610"/>
    </source>
</evidence>
<evidence type="ECO:0000313" key="2">
    <source>
        <dbReference type="EMBL" id="KAF4679407.1"/>
    </source>
</evidence>
<comment type="caution">
    <text evidence="2">The sequence shown here is derived from an EMBL/GenBank/DDBJ whole genome shotgun (WGS) entry which is preliminary data.</text>
</comment>
<feature type="compositionally biased region" description="Polar residues" evidence="1">
    <location>
        <begin position="52"/>
        <end position="64"/>
    </location>
</feature>
<reference evidence="2 3" key="1">
    <citation type="submission" date="2020-04" db="EMBL/GenBank/DDBJ databases">
        <title>Perkinsus olseni comparative genomics.</title>
        <authorList>
            <person name="Bogema D.R."/>
        </authorList>
    </citation>
    <scope>NUCLEOTIDE SEQUENCE [LARGE SCALE GENOMIC DNA]</scope>
    <source>
        <strain evidence="2">00978-12</strain>
    </source>
</reference>